<organism evidence="1 2">
    <name type="scientific">Neurospora tetraspora</name>
    <dbReference type="NCBI Taxonomy" id="94610"/>
    <lineage>
        <taxon>Eukaryota</taxon>
        <taxon>Fungi</taxon>
        <taxon>Dikarya</taxon>
        <taxon>Ascomycota</taxon>
        <taxon>Pezizomycotina</taxon>
        <taxon>Sordariomycetes</taxon>
        <taxon>Sordariomycetidae</taxon>
        <taxon>Sordariales</taxon>
        <taxon>Sordariaceae</taxon>
        <taxon>Neurospora</taxon>
    </lineage>
</organism>
<dbReference type="RefSeq" id="XP_062683785.1">
    <property type="nucleotide sequence ID" value="XM_062829058.1"/>
</dbReference>
<keyword evidence="2" id="KW-1185">Reference proteome</keyword>
<comment type="caution">
    <text evidence="1">The sequence shown here is derived from an EMBL/GenBank/DDBJ whole genome shotgun (WGS) entry which is preliminary data.</text>
</comment>
<sequence>MGHAHKLVMAYVSMRGITGYGHYPRDDALEPLVKVMYEPRDTQHFHETSHQSSSGRLKNEAKGKFTKDEWHEWFWKFGTILPLPSRQITPCMPWPDFLLPSFMASQDS</sequence>
<evidence type="ECO:0000313" key="1">
    <source>
        <dbReference type="EMBL" id="KAK3350490.1"/>
    </source>
</evidence>
<gene>
    <name evidence="1" type="ORF">B0H65DRAFT_536838</name>
</gene>
<dbReference type="GeneID" id="87866212"/>
<accession>A0AAE0JIV6</accession>
<dbReference type="AlphaFoldDB" id="A0AAE0JIV6"/>
<dbReference type="EMBL" id="JAUEPP010000002">
    <property type="protein sequence ID" value="KAK3350490.1"/>
    <property type="molecule type" value="Genomic_DNA"/>
</dbReference>
<proteinExistence type="predicted"/>
<reference evidence="1" key="2">
    <citation type="submission" date="2023-06" db="EMBL/GenBank/DDBJ databases">
        <authorList>
            <consortium name="Lawrence Berkeley National Laboratory"/>
            <person name="Haridas S."/>
            <person name="Hensen N."/>
            <person name="Bonometti L."/>
            <person name="Westerberg I."/>
            <person name="Brannstrom I.O."/>
            <person name="Guillou S."/>
            <person name="Cros-Aarteil S."/>
            <person name="Calhoun S."/>
            <person name="Kuo A."/>
            <person name="Mondo S."/>
            <person name="Pangilinan J."/>
            <person name="Riley R."/>
            <person name="Labutti K."/>
            <person name="Andreopoulos B."/>
            <person name="Lipzen A."/>
            <person name="Chen C."/>
            <person name="Yanf M."/>
            <person name="Daum C."/>
            <person name="Ng V."/>
            <person name="Clum A."/>
            <person name="Steindorff A."/>
            <person name="Ohm R."/>
            <person name="Martin F."/>
            <person name="Silar P."/>
            <person name="Natvig D."/>
            <person name="Lalanne C."/>
            <person name="Gautier V."/>
            <person name="Ament-Velasquez S.L."/>
            <person name="Kruys A."/>
            <person name="Hutchinson M.I."/>
            <person name="Powell A.J."/>
            <person name="Barry K."/>
            <person name="Miller A.N."/>
            <person name="Grigoriev I.V."/>
            <person name="Debuchy R."/>
            <person name="Gladieux P."/>
            <person name="Thoren M.H."/>
            <person name="Johannesson H."/>
        </authorList>
    </citation>
    <scope>NUCLEOTIDE SEQUENCE</scope>
    <source>
        <strain evidence="1">CBS 560.94</strain>
    </source>
</reference>
<name>A0AAE0JIV6_9PEZI</name>
<dbReference type="Proteomes" id="UP001278500">
    <property type="component" value="Unassembled WGS sequence"/>
</dbReference>
<protein>
    <submittedName>
        <fullName evidence="1">Uncharacterized protein</fullName>
    </submittedName>
</protein>
<evidence type="ECO:0000313" key="2">
    <source>
        <dbReference type="Proteomes" id="UP001278500"/>
    </source>
</evidence>
<reference evidence="1" key="1">
    <citation type="journal article" date="2023" name="Mol. Phylogenet. Evol.">
        <title>Genome-scale phylogeny and comparative genomics of the fungal order Sordariales.</title>
        <authorList>
            <person name="Hensen N."/>
            <person name="Bonometti L."/>
            <person name="Westerberg I."/>
            <person name="Brannstrom I.O."/>
            <person name="Guillou S."/>
            <person name="Cros-Aarteil S."/>
            <person name="Calhoun S."/>
            <person name="Haridas S."/>
            <person name="Kuo A."/>
            <person name="Mondo S."/>
            <person name="Pangilinan J."/>
            <person name="Riley R."/>
            <person name="LaButti K."/>
            <person name="Andreopoulos B."/>
            <person name="Lipzen A."/>
            <person name="Chen C."/>
            <person name="Yan M."/>
            <person name="Daum C."/>
            <person name="Ng V."/>
            <person name="Clum A."/>
            <person name="Steindorff A."/>
            <person name="Ohm R.A."/>
            <person name="Martin F."/>
            <person name="Silar P."/>
            <person name="Natvig D.O."/>
            <person name="Lalanne C."/>
            <person name="Gautier V."/>
            <person name="Ament-Velasquez S.L."/>
            <person name="Kruys A."/>
            <person name="Hutchinson M.I."/>
            <person name="Powell A.J."/>
            <person name="Barry K."/>
            <person name="Miller A.N."/>
            <person name="Grigoriev I.V."/>
            <person name="Debuchy R."/>
            <person name="Gladieux P."/>
            <person name="Hiltunen Thoren M."/>
            <person name="Johannesson H."/>
        </authorList>
    </citation>
    <scope>NUCLEOTIDE SEQUENCE</scope>
    <source>
        <strain evidence="1">CBS 560.94</strain>
    </source>
</reference>